<protein>
    <submittedName>
        <fullName evidence="2">Uncharacterized protein</fullName>
    </submittedName>
</protein>
<feature type="region of interest" description="Disordered" evidence="1">
    <location>
        <begin position="158"/>
        <end position="179"/>
    </location>
</feature>
<evidence type="ECO:0000256" key="1">
    <source>
        <dbReference type="SAM" id="MobiDB-lite"/>
    </source>
</evidence>
<dbReference type="AlphaFoldDB" id="A0AAW2DK45"/>
<comment type="caution">
    <text evidence="2">The sequence shown here is derived from an EMBL/GenBank/DDBJ whole genome shotgun (WGS) entry which is preliminary data.</text>
</comment>
<sequence length="186" mass="21210">MGGKKNKYYIKCRVPAVRLISCLPNFSKGMDEDFPIVSGDWHDGLYYPTQEGEPEKYHIALTKHLVNFTDLNQILRSEIFLHKDGQLRVAHVILGYKPFTKRFQSLKNVIKARDARLALIDVAAPSFLLTKPPPMGTQDALLPAPFVARLLYSQEPPIPLDDEVKEPTPDPVQQEVTDKDFEVFYQ</sequence>
<organism evidence="2 3">
    <name type="scientific">Lithocarpus litseifolius</name>
    <dbReference type="NCBI Taxonomy" id="425828"/>
    <lineage>
        <taxon>Eukaryota</taxon>
        <taxon>Viridiplantae</taxon>
        <taxon>Streptophyta</taxon>
        <taxon>Embryophyta</taxon>
        <taxon>Tracheophyta</taxon>
        <taxon>Spermatophyta</taxon>
        <taxon>Magnoliopsida</taxon>
        <taxon>eudicotyledons</taxon>
        <taxon>Gunneridae</taxon>
        <taxon>Pentapetalae</taxon>
        <taxon>rosids</taxon>
        <taxon>fabids</taxon>
        <taxon>Fagales</taxon>
        <taxon>Fagaceae</taxon>
        <taxon>Lithocarpus</taxon>
    </lineage>
</organism>
<proteinExistence type="predicted"/>
<reference evidence="2 3" key="1">
    <citation type="submission" date="2024-01" db="EMBL/GenBank/DDBJ databases">
        <title>A telomere-to-telomere, gap-free genome of sweet tea (Lithocarpus litseifolius).</title>
        <authorList>
            <person name="Zhou J."/>
        </authorList>
    </citation>
    <scope>NUCLEOTIDE SEQUENCE [LARGE SCALE GENOMIC DNA]</scope>
    <source>
        <strain evidence="2">Zhou-2022a</strain>
        <tissue evidence="2">Leaf</tissue>
    </source>
</reference>
<dbReference type="EMBL" id="JAZDWU010000002">
    <property type="protein sequence ID" value="KAL0009695.1"/>
    <property type="molecule type" value="Genomic_DNA"/>
</dbReference>
<name>A0AAW2DK45_9ROSI</name>
<evidence type="ECO:0000313" key="2">
    <source>
        <dbReference type="EMBL" id="KAL0009695.1"/>
    </source>
</evidence>
<gene>
    <name evidence="2" type="ORF">SO802_004803</name>
</gene>
<keyword evidence="3" id="KW-1185">Reference proteome</keyword>
<dbReference type="Proteomes" id="UP001459277">
    <property type="component" value="Unassembled WGS sequence"/>
</dbReference>
<accession>A0AAW2DK45</accession>
<evidence type="ECO:0000313" key="3">
    <source>
        <dbReference type="Proteomes" id="UP001459277"/>
    </source>
</evidence>